<evidence type="ECO:0000256" key="1">
    <source>
        <dbReference type="ARBA" id="ARBA00001913"/>
    </source>
</evidence>
<dbReference type="PROSITE" id="PS00330">
    <property type="entry name" value="HEMOLYSIN_CALCIUM"/>
    <property type="match status" value="1"/>
</dbReference>
<dbReference type="PRINTS" id="PR00313">
    <property type="entry name" value="CABNDNGRPT"/>
</dbReference>
<dbReference type="RefSeq" id="WP_094019130.1">
    <property type="nucleotide sequence ID" value="NZ_FXYF01000001.1"/>
</dbReference>
<dbReference type="SUPFAM" id="SSF51120">
    <property type="entry name" value="beta-Roll"/>
    <property type="match status" value="2"/>
</dbReference>
<dbReference type="InterPro" id="IPR050557">
    <property type="entry name" value="RTX_toxin/Mannuronan_C5-epim"/>
</dbReference>
<dbReference type="Proteomes" id="UP000207598">
    <property type="component" value="Unassembled WGS sequence"/>
</dbReference>
<dbReference type="EC" id="5.1.3.-" evidence="7"/>
<name>A0A238JP05_9RHOB</name>
<keyword evidence="3" id="KW-0964">Secreted</keyword>
<keyword evidence="4" id="KW-0677">Repeat</keyword>
<keyword evidence="8" id="KW-1185">Reference proteome</keyword>
<dbReference type="PANTHER" id="PTHR38340:SF1">
    <property type="entry name" value="S-LAYER PROTEIN"/>
    <property type="match status" value="1"/>
</dbReference>
<evidence type="ECO:0000256" key="3">
    <source>
        <dbReference type="ARBA" id="ARBA00022525"/>
    </source>
</evidence>
<feature type="domain" description="Peptidase M10 serralysin C-terminal" evidence="6">
    <location>
        <begin position="346"/>
        <end position="483"/>
    </location>
</feature>
<dbReference type="InterPro" id="IPR018511">
    <property type="entry name" value="Hemolysin-typ_Ca-bd_CS"/>
</dbReference>
<evidence type="ECO:0000256" key="5">
    <source>
        <dbReference type="SAM" id="MobiDB-lite"/>
    </source>
</evidence>
<sequence length="484" mass="48699">MAINYLFGSAATVTISNGDHTFLMPDSSIRAGSDGVHLLSPGTFVTTFHNLGTVLAGSDGVEVFSAYSRIVNFGVINSIFNGIRINSSDAFASHRIVNYGSITALLPITTAASAAYDLSVTNSGSLVSINDAHILLDNANLGNIEVVNSGYMKGGELGMSATGLATLINTGSIITTLIDADSGSSARISNSGEIVDALGDAGGLVLRTGDSGDTVTNSGSIIGSVDLNAGADLYRGMGSGFVTLGVDGDVGNDTLIGAAGKDHFDGGGNNDLLVGHGDDDTLLGDAGFDTLLGGEGNDSLDGGNNADTMNGNAGSDTLRGGFGNDLLVGQEGDDLLDGGPGNDIMDGGSGDDVLEGGTSNDILRGRAGEDDLAGGEGLDLLTGGQGADNFVFRSVADAGLGATRDQILDFEQGSDLIIVAGLHPGVFEFRGTAGFAPSGNPELRLFETPTGSTIVQMDADGNGSVDAEIRVAAVIGLTEADFVL</sequence>
<comment type="cofactor">
    <cofactor evidence="1">
        <name>Ca(2+)</name>
        <dbReference type="ChEBI" id="CHEBI:29108"/>
    </cofactor>
</comment>
<accession>A0A238JP05</accession>
<dbReference type="AlphaFoldDB" id="A0A238JP05"/>
<dbReference type="GO" id="GO:0005615">
    <property type="term" value="C:extracellular space"/>
    <property type="evidence" value="ECO:0007669"/>
    <property type="project" value="InterPro"/>
</dbReference>
<dbReference type="OrthoDB" id="9342475at2"/>
<dbReference type="Pfam" id="PF00353">
    <property type="entry name" value="HemolysinCabind"/>
    <property type="match status" value="3"/>
</dbReference>
<dbReference type="PANTHER" id="PTHR38340">
    <property type="entry name" value="S-LAYER PROTEIN"/>
    <property type="match status" value="1"/>
</dbReference>
<organism evidence="7 8">
    <name type="scientific">Maliponia aquimaris</name>
    <dbReference type="NCBI Taxonomy" id="1673631"/>
    <lineage>
        <taxon>Bacteria</taxon>
        <taxon>Pseudomonadati</taxon>
        <taxon>Pseudomonadota</taxon>
        <taxon>Alphaproteobacteria</taxon>
        <taxon>Rhodobacterales</taxon>
        <taxon>Paracoccaceae</taxon>
        <taxon>Maliponia</taxon>
    </lineage>
</organism>
<reference evidence="7 8" key="1">
    <citation type="submission" date="2017-05" db="EMBL/GenBank/DDBJ databases">
        <authorList>
            <person name="Song R."/>
            <person name="Chenine A.L."/>
            <person name="Ruprecht R.M."/>
        </authorList>
    </citation>
    <scope>NUCLEOTIDE SEQUENCE [LARGE SCALE GENOMIC DNA]</scope>
    <source>
        <strain evidence="7 8">CECT 8898</strain>
    </source>
</reference>
<comment type="subcellular location">
    <subcellularLocation>
        <location evidence="2">Secreted</location>
    </subcellularLocation>
</comment>
<dbReference type="InterPro" id="IPR013858">
    <property type="entry name" value="Peptidase_M10B_C"/>
</dbReference>
<evidence type="ECO:0000259" key="6">
    <source>
        <dbReference type="Pfam" id="PF08548"/>
    </source>
</evidence>
<dbReference type="GO" id="GO:0005509">
    <property type="term" value="F:calcium ion binding"/>
    <property type="evidence" value="ECO:0007669"/>
    <property type="project" value="InterPro"/>
</dbReference>
<feature type="region of interest" description="Disordered" evidence="5">
    <location>
        <begin position="338"/>
        <end position="359"/>
    </location>
</feature>
<proteinExistence type="predicted"/>
<dbReference type="GO" id="GO:0016853">
    <property type="term" value="F:isomerase activity"/>
    <property type="evidence" value="ECO:0007669"/>
    <property type="project" value="UniProtKB-KW"/>
</dbReference>
<dbReference type="InterPro" id="IPR011049">
    <property type="entry name" value="Serralysin-like_metalloprot_C"/>
</dbReference>
<gene>
    <name evidence="7" type="primary">algE7_1</name>
    <name evidence="7" type="ORF">MAA8898_00234</name>
</gene>
<keyword evidence="7" id="KW-0413">Isomerase</keyword>
<dbReference type="InterPro" id="IPR001343">
    <property type="entry name" value="Hemolysn_Ca-bd"/>
</dbReference>
<dbReference type="Gene3D" id="2.150.10.10">
    <property type="entry name" value="Serralysin-like metalloprotease, C-terminal"/>
    <property type="match status" value="2"/>
</dbReference>
<protein>
    <submittedName>
        <fullName evidence="7">Poly(Beta-D-mannuronate) C5 epimerase 7</fullName>
        <ecNumber evidence="7">5.1.3.-</ecNumber>
    </submittedName>
</protein>
<evidence type="ECO:0000256" key="2">
    <source>
        <dbReference type="ARBA" id="ARBA00004613"/>
    </source>
</evidence>
<dbReference type="Pfam" id="PF08548">
    <property type="entry name" value="Peptidase_M10_C"/>
    <property type="match status" value="1"/>
</dbReference>
<evidence type="ECO:0000313" key="7">
    <source>
        <dbReference type="EMBL" id="SMX32381.1"/>
    </source>
</evidence>
<dbReference type="EMBL" id="FXYF01000001">
    <property type="protein sequence ID" value="SMX32381.1"/>
    <property type="molecule type" value="Genomic_DNA"/>
</dbReference>
<evidence type="ECO:0000256" key="4">
    <source>
        <dbReference type="ARBA" id="ARBA00022737"/>
    </source>
</evidence>
<evidence type="ECO:0000313" key="8">
    <source>
        <dbReference type="Proteomes" id="UP000207598"/>
    </source>
</evidence>